<sequence>MSYLNKGWMAVGVAAVQSQGDQGLQLKCGINSFQSCRRRFCSSSSAATMGDEDPDLLPMSSVMGTEVDGSVRRRDMEERKVKAEESLRSVMYLSCWGQG</sequence>
<dbReference type="EMBL" id="CM042885">
    <property type="protein sequence ID" value="KAI4363810.1"/>
    <property type="molecule type" value="Genomic_DNA"/>
</dbReference>
<protein>
    <submittedName>
        <fullName evidence="1">Uncharacterized protein</fullName>
    </submittedName>
</protein>
<evidence type="ECO:0000313" key="2">
    <source>
        <dbReference type="Proteomes" id="UP001057402"/>
    </source>
</evidence>
<comment type="caution">
    <text evidence="1">The sequence shown here is derived from an EMBL/GenBank/DDBJ whole genome shotgun (WGS) entry which is preliminary data.</text>
</comment>
<reference evidence="2" key="1">
    <citation type="journal article" date="2023" name="Front. Plant Sci.">
        <title>Chromosomal-level genome assembly of Melastoma candidum provides insights into trichome evolution.</title>
        <authorList>
            <person name="Zhong Y."/>
            <person name="Wu W."/>
            <person name="Sun C."/>
            <person name="Zou P."/>
            <person name="Liu Y."/>
            <person name="Dai S."/>
            <person name="Zhou R."/>
        </authorList>
    </citation>
    <scope>NUCLEOTIDE SEQUENCE [LARGE SCALE GENOMIC DNA]</scope>
</reference>
<accession>A0ACB9QBW7</accession>
<organism evidence="1 2">
    <name type="scientific">Melastoma candidum</name>
    <dbReference type="NCBI Taxonomy" id="119954"/>
    <lineage>
        <taxon>Eukaryota</taxon>
        <taxon>Viridiplantae</taxon>
        <taxon>Streptophyta</taxon>
        <taxon>Embryophyta</taxon>
        <taxon>Tracheophyta</taxon>
        <taxon>Spermatophyta</taxon>
        <taxon>Magnoliopsida</taxon>
        <taxon>eudicotyledons</taxon>
        <taxon>Gunneridae</taxon>
        <taxon>Pentapetalae</taxon>
        <taxon>rosids</taxon>
        <taxon>malvids</taxon>
        <taxon>Myrtales</taxon>
        <taxon>Melastomataceae</taxon>
        <taxon>Melastomatoideae</taxon>
        <taxon>Melastomateae</taxon>
        <taxon>Melastoma</taxon>
    </lineage>
</organism>
<keyword evidence="2" id="KW-1185">Reference proteome</keyword>
<evidence type="ECO:0000313" key="1">
    <source>
        <dbReference type="EMBL" id="KAI4363810.1"/>
    </source>
</evidence>
<dbReference type="Proteomes" id="UP001057402">
    <property type="component" value="Chromosome 6"/>
</dbReference>
<proteinExistence type="predicted"/>
<name>A0ACB9QBW7_9MYRT</name>
<gene>
    <name evidence="1" type="ORF">MLD38_019982</name>
</gene>